<keyword evidence="2" id="KW-1185">Reference proteome</keyword>
<accession>A0AC61S5I6</accession>
<gene>
    <name evidence="1" type="ORF">E5990_05430</name>
</gene>
<evidence type="ECO:0000313" key="2">
    <source>
        <dbReference type="Proteomes" id="UP000305401"/>
    </source>
</evidence>
<sequence>MLKIKSFVFNMFGENTYIVWNAGTKQAAVIDPGMHNAAEELIFDSFITENKMRVSQLINTHMHLDHIIGDNHVKSHYGVGASAGKADAFFGEKASTQARMFGMPLDPEPVSIDIELKDNEKIDVCGEEVTILTVPGHSPGSIALYFPISGWVITGDVLFAGSIGRTDLVGGNHATLISSIRNKLFTLPDSTVVYPGHGPSTTIGKEKRRNPYLS</sequence>
<name>A0AC61S5I6_9BACT</name>
<evidence type="ECO:0000313" key="1">
    <source>
        <dbReference type="EMBL" id="THG52111.1"/>
    </source>
</evidence>
<protein>
    <submittedName>
        <fullName evidence="1">MBL fold metallo-hydrolase</fullName>
    </submittedName>
</protein>
<proteinExistence type="predicted"/>
<organism evidence="1 2">
    <name type="scientific">Muribaculum caecicola</name>
    <dbReference type="NCBI Taxonomy" id="3038144"/>
    <lineage>
        <taxon>Bacteria</taxon>
        <taxon>Pseudomonadati</taxon>
        <taxon>Bacteroidota</taxon>
        <taxon>Bacteroidia</taxon>
        <taxon>Bacteroidales</taxon>
        <taxon>Muribaculaceae</taxon>
        <taxon>Muribaculum</taxon>
    </lineage>
</organism>
<dbReference type="EMBL" id="SSTG01000049">
    <property type="protein sequence ID" value="THG52111.1"/>
    <property type="molecule type" value="Genomic_DNA"/>
</dbReference>
<dbReference type="Proteomes" id="UP000305401">
    <property type="component" value="Unassembled WGS sequence"/>
</dbReference>
<reference evidence="1" key="1">
    <citation type="submission" date="2019-04" db="EMBL/GenBank/DDBJ databases">
        <title>Microbes associate with the intestines of laboratory mice.</title>
        <authorList>
            <person name="Navarre W."/>
            <person name="Wong E."/>
            <person name="Huang K.C."/>
            <person name="Tropini C."/>
            <person name="Ng K."/>
            <person name="Yu B."/>
        </authorList>
    </citation>
    <scope>NUCLEOTIDE SEQUENCE</scope>
    <source>
        <strain evidence="1">NM86_A22</strain>
    </source>
</reference>
<comment type="caution">
    <text evidence="1">The sequence shown here is derived from an EMBL/GenBank/DDBJ whole genome shotgun (WGS) entry which is preliminary data.</text>
</comment>